<feature type="repeat" description="TPR" evidence="4">
    <location>
        <begin position="527"/>
        <end position="560"/>
    </location>
</feature>
<organism evidence="5 6">
    <name type="scientific">Tropilaelaps mercedesae</name>
    <dbReference type="NCBI Taxonomy" id="418985"/>
    <lineage>
        <taxon>Eukaryota</taxon>
        <taxon>Metazoa</taxon>
        <taxon>Ecdysozoa</taxon>
        <taxon>Arthropoda</taxon>
        <taxon>Chelicerata</taxon>
        <taxon>Arachnida</taxon>
        <taxon>Acari</taxon>
        <taxon>Parasitiformes</taxon>
        <taxon>Mesostigmata</taxon>
        <taxon>Gamasina</taxon>
        <taxon>Dermanyssoidea</taxon>
        <taxon>Laelapidae</taxon>
        <taxon>Tropilaelaps</taxon>
    </lineage>
</organism>
<accession>A0A1V9Y021</accession>
<proteinExistence type="inferred from homology"/>
<gene>
    <name evidence="5" type="ORF">BIW11_06004</name>
</gene>
<dbReference type="InterPro" id="IPR044244">
    <property type="entry name" value="TTC27/Emw1"/>
</dbReference>
<dbReference type="InterPro" id="IPR011990">
    <property type="entry name" value="TPR-like_helical_dom_sf"/>
</dbReference>
<dbReference type="Proteomes" id="UP000192247">
    <property type="component" value="Unassembled WGS sequence"/>
</dbReference>
<dbReference type="SUPFAM" id="SSF48452">
    <property type="entry name" value="TPR-like"/>
    <property type="match status" value="1"/>
</dbReference>
<dbReference type="Pfam" id="PF13181">
    <property type="entry name" value="TPR_8"/>
    <property type="match status" value="2"/>
</dbReference>
<dbReference type="EMBL" id="MNPL01001556">
    <property type="protein sequence ID" value="OQR79043.1"/>
    <property type="molecule type" value="Genomic_DNA"/>
</dbReference>
<comment type="similarity">
    <text evidence="3">Belongs to the TTC27 family.</text>
</comment>
<evidence type="ECO:0000256" key="3">
    <source>
        <dbReference type="ARBA" id="ARBA00024020"/>
    </source>
</evidence>
<dbReference type="FunCoup" id="A0A1V9Y021">
    <property type="interactions" value="1879"/>
</dbReference>
<keyword evidence="6" id="KW-1185">Reference proteome</keyword>
<evidence type="ECO:0000313" key="5">
    <source>
        <dbReference type="EMBL" id="OQR79043.1"/>
    </source>
</evidence>
<dbReference type="OrthoDB" id="1936594at2759"/>
<evidence type="ECO:0000256" key="4">
    <source>
        <dbReference type="PROSITE-ProRule" id="PRU00339"/>
    </source>
</evidence>
<evidence type="ECO:0000256" key="2">
    <source>
        <dbReference type="ARBA" id="ARBA00022803"/>
    </source>
</evidence>
<feature type="repeat" description="TPR" evidence="4">
    <location>
        <begin position="561"/>
        <end position="594"/>
    </location>
</feature>
<comment type="caution">
    <text evidence="5">The sequence shown here is derived from an EMBL/GenBank/DDBJ whole genome shotgun (WGS) entry which is preliminary data.</text>
</comment>
<keyword evidence="1" id="KW-0677">Repeat</keyword>
<dbReference type="PANTHER" id="PTHR16193:SF0">
    <property type="entry name" value="TETRATRICOPEPTIDE REPEAT PROTEIN 27"/>
    <property type="match status" value="1"/>
</dbReference>
<dbReference type="STRING" id="418985.A0A1V9Y021"/>
<evidence type="ECO:0000256" key="1">
    <source>
        <dbReference type="ARBA" id="ARBA00022737"/>
    </source>
</evidence>
<name>A0A1V9Y021_9ACAR</name>
<dbReference type="PROSITE" id="PS50005">
    <property type="entry name" value="TPR"/>
    <property type="match status" value="3"/>
</dbReference>
<keyword evidence="2 4" id="KW-0802">TPR repeat</keyword>
<dbReference type="SMART" id="SM00028">
    <property type="entry name" value="TPR"/>
    <property type="match status" value="3"/>
</dbReference>
<dbReference type="InterPro" id="IPR019734">
    <property type="entry name" value="TPR_rpt"/>
</dbReference>
<protein>
    <submittedName>
        <fullName evidence="5">Tetratricopeptide repeat protein 27-like</fullName>
    </submittedName>
</protein>
<dbReference type="AlphaFoldDB" id="A0A1V9Y021"/>
<dbReference type="InParanoid" id="A0A1V9Y021"/>
<reference evidence="5 6" key="1">
    <citation type="journal article" date="2017" name="Gigascience">
        <title>Draft genome of the honey bee ectoparasitic mite, Tropilaelaps mercedesae, is shaped by the parasitic life history.</title>
        <authorList>
            <person name="Dong X."/>
            <person name="Armstrong S.D."/>
            <person name="Xia D."/>
            <person name="Makepeace B.L."/>
            <person name="Darby A.C."/>
            <person name="Kadowaki T."/>
        </authorList>
    </citation>
    <scope>NUCLEOTIDE SEQUENCE [LARGE SCALE GENOMIC DNA]</scope>
    <source>
        <strain evidence="5">Wuxi-XJTLU</strain>
    </source>
</reference>
<dbReference type="PANTHER" id="PTHR16193">
    <property type="entry name" value="TETRATRICOPEPTIDE REPEAT PROTEIN 27"/>
    <property type="match status" value="1"/>
</dbReference>
<sequence length="800" mass="92530">MCNLDAGTLQPEELCLLRLYEDQTTLNEEFNTVIVLLREGRFEELFQHTWFSIFRCSDLHTFPEQLGQNILKLESPSVRLLTSAAVFLCYFIQQNFVGPVHREDATAEIFSCAKQRSFLDVDGENAYHLVKAPMALYIARLILIDHADMLQLASAHVWRRRYAILHQQTLPERVSSLQSIVMESTVELEKGIFSQHPDLRTEQHLEAALANLDFFQITTTEKLLLDVSKTLGVTIELTGALGTRTYYQTNSVAQLMLKVSCTKPSNIPISSVMHARENLPIDIALTDDTVMNQIKFDLDQDNSTLSHVEQALILAMSMLRKRLNASEELRDEEVMAFLNTILSQPQLWTLQFSALFQRSTLECVKSRKAERALSQYQTLLDSISKEGPDFGNRCRMFFTSRLPTIWKLKRDLANGYTSLGLTKSALDIYIRLELWEEVVECYQRLQRNDRAEAIVRELLQDEKTPHLYCLLGDVTGDPENYRLAWELSKESNARAKRSWGSYHFQRKEYKEAIPHLRQSLELNRLHYRAWQQLAFSYMKMERFEECVLAYKRVVNIDSDNFEAWNNMAKAYISLGDKEKAFRVLQESIKCNYEDWRIWENYILVSMDVGAFSEVVKSWHRLIDIKGKHSDPKIAHLLVQVVEKDIKDFDGHSAAVYLRSKLFELFGRATACIINDAGLWTSYGDLHVVSVPREGTGWPDHVQKMLSCYQKGLRCLVQKPNWEREVEAALQRIDLSLKVWSQLQKFSEHLSADEKRRLSGSLEMTIQNVIAMVKRGLDYHPDSQRDSIVQTLSKLEELIKL</sequence>
<feature type="repeat" description="TPR" evidence="4">
    <location>
        <begin position="493"/>
        <end position="526"/>
    </location>
</feature>
<dbReference type="Gene3D" id="1.25.40.10">
    <property type="entry name" value="Tetratricopeptide repeat domain"/>
    <property type="match status" value="1"/>
</dbReference>
<evidence type="ECO:0000313" key="6">
    <source>
        <dbReference type="Proteomes" id="UP000192247"/>
    </source>
</evidence>